<dbReference type="Pfam" id="PF13839">
    <property type="entry name" value="PC-Esterase"/>
    <property type="match status" value="2"/>
</dbReference>
<proteinExistence type="inferred from homology"/>
<dbReference type="OrthoDB" id="1932925at2759"/>
<dbReference type="Proteomes" id="UP001141552">
    <property type="component" value="Unassembled WGS sequence"/>
</dbReference>
<comment type="subcellular location">
    <subcellularLocation>
        <location evidence="1">Membrane</location>
        <topology evidence="1">Single-pass membrane protein</topology>
    </subcellularLocation>
</comment>
<feature type="domain" description="Trichome birefringence-like N-terminal" evidence="10">
    <location>
        <begin position="37"/>
        <end position="90"/>
    </location>
</feature>
<evidence type="ECO:0000256" key="8">
    <source>
        <dbReference type="SAM" id="SignalP"/>
    </source>
</evidence>
<evidence type="ECO:0000256" key="1">
    <source>
        <dbReference type="ARBA" id="ARBA00004167"/>
    </source>
</evidence>
<dbReference type="PANTHER" id="PTHR32285">
    <property type="entry name" value="PROTEIN TRICHOME BIREFRINGENCE-LIKE 9-RELATED"/>
    <property type="match status" value="1"/>
</dbReference>
<keyword evidence="3" id="KW-0812">Transmembrane</keyword>
<dbReference type="GO" id="GO:0005794">
    <property type="term" value="C:Golgi apparatus"/>
    <property type="evidence" value="ECO:0007669"/>
    <property type="project" value="TreeGrafter"/>
</dbReference>
<dbReference type="EMBL" id="JAKUCV010007004">
    <property type="protein sequence ID" value="KAJ4825074.1"/>
    <property type="molecule type" value="Genomic_DNA"/>
</dbReference>
<reference evidence="11" key="1">
    <citation type="submission" date="2022-02" db="EMBL/GenBank/DDBJ databases">
        <authorList>
            <person name="Henning P.M."/>
            <person name="McCubbin A.G."/>
            <person name="Shore J.S."/>
        </authorList>
    </citation>
    <scope>NUCLEOTIDE SEQUENCE</scope>
    <source>
        <strain evidence="11">F60SS</strain>
        <tissue evidence="11">Leaves</tissue>
    </source>
</reference>
<keyword evidence="8" id="KW-0732">Signal</keyword>
<gene>
    <name evidence="11" type="ORF">Tsubulata_040461</name>
</gene>
<evidence type="ECO:0000313" key="11">
    <source>
        <dbReference type="EMBL" id="KAJ4825074.1"/>
    </source>
</evidence>
<name>A0A9Q0J1P1_9ROSI</name>
<evidence type="ECO:0000256" key="3">
    <source>
        <dbReference type="ARBA" id="ARBA00022692"/>
    </source>
</evidence>
<dbReference type="Pfam" id="PF14416">
    <property type="entry name" value="PMR5N"/>
    <property type="match status" value="2"/>
</dbReference>
<sequence>MTNYHYAPIILLLVVGALGCLTSLVSTKHTHDLPLGGCDMFTGQWVLDNASHPLYQEDKCKYLSSWVTCAKNGRPDTLYQRWRWQPKDCSLPKFDARVFLEKLRGKKLMFVGDSIMLNQWTSLLCILQSAISPTKTRLTYSTYISSLKIKEYNAKIEVYWAPYLVESNADPSDMRGGDINPIIVSNTVTKKGKKWKHADYLIFETYIWWSKQPTVRILRGSFEEGTTNYDEVESHVAFEKGLKTWAEWVDKHVNPERTKVFFSSAAPMHNRAADWNNPKGIVCEKETTPVLDTSKPIDVGTDKKVLEIAAQVIQNTKVPIHFLNITTLSEYRKDAHPSIYDAPGGKLLTPKQKADPANDRIKSSAVDSSSRPPREGEVTIQERIGSKSDNFRDNKVEVTVQGRGQESVDVKTIWMTLDDDPKLELQSDDKEDQEGKPVFTFAEECDIFTGDWVLDKKTHPLYKEDSCEYIPEAFTCVRNGRKNSLFQNWRWQPRDCSLPELHTLEPVEYNATIEFYWAPFLVESNSDGPTRRDGKSDSIIMPESISKHGDSWKDVDYLIFNTYTWWLKYPTIKVLRGSFDKGDTEYDEIERHLVYETVLKTWAKWVEENIDPKRTTVFYSSMFPQHLRSSDWDKPDAINCAEETVPIMYTGKPLDVGTDKQVFAIALNVTQSMKLPVHFLNITSLTESRKDGHTSLYNARGGKLLAPEQKSRQTMFADCLHWCLPGVPDTWNELFYAHIMASS</sequence>
<dbReference type="InterPro" id="IPR029962">
    <property type="entry name" value="TBL"/>
</dbReference>
<keyword evidence="6" id="KW-0472">Membrane</keyword>
<evidence type="ECO:0000259" key="10">
    <source>
        <dbReference type="Pfam" id="PF14416"/>
    </source>
</evidence>
<evidence type="ECO:0000313" key="12">
    <source>
        <dbReference type="Proteomes" id="UP001141552"/>
    </source>
</evidence>
<keyword evidence="5" id="KW-1133">Transmembrane helix</keyword>
<dbReference type="PANTHER" id="PTHR32285:SF157">
    <property type="entry name" value="PROTEIN TRICHOME BIREFRINGENCE-LIKE 30"/>
    <property type="match status" value="1"/>
</dbReference>
<reference evidence="11" key="2">
    <citation type="journal article" date="2023" name="Plants (Basel)">
        <title>Annotation of the Turnera subulata (Passifloraceae) Draft Genome Reveals the S-Locus Evolved after the Divergence of Turneroideae from Passifloroideae in a Stepwise Manner.</title>
        <authorList>
            <person name="Henning P.M."/>
            <person name="Roalson E.H."/>
            <person name="Mir W."/>
            <person name="McCubbin A.G."/>
            <person name="Shore J.S."/>
        </authorList>
    </citation>
    <scope>NUCLEOTIDE SEQUENCE</scope>
    <source>
        <strain evidence="11">F60SS</strain>
    </source>
</reference>
<feature type="compositionally biased region" description="Basic and acidic residues" evidence="7">
    <location>
        <begin position="352"/>
        <end position="362"/>
    </location>
</feature>
<evidence type="ECO:0008006" key="13">
    <source>
        <dbReference type="Google" id="ProtNLM"/>
    </source>
</evidence>
<dbReference type="GO" id="GO:0016413">
    <property type="term" value="F:O-acetyltransferase activity"/>
    <property type="evidence" value="ECO:0007669"/>
    <property type="project" value="InterPro"/>
</dbReference>
<evidence type="ECO:0000256" key="4">
    <source>
        <dbReference type="ARBA" id="ARBA00022968"/>
    </source>
</evidence>
<feature type="signal peptide" evidence="8">
    <location>
        <begin position="1"/>
        <end position="19"/>
    </location>
</feature>
<dbReference type="GO" id="GO:0016020">
    <property type="term" value="C:membrane"/>
    <property type="evidence" value="ECO:0007669"/>
    <property type="project" value="UniProtKB-SubCell"/>
</dbReference>
<comment type="caution">
    <text evidence="11">The sequence shown here is derived from an EMBL/GenBank/DDBJ whole genome shotgun (WGS) entry which is preliminary data.</text>
</comment>
<dbReference type="InterPro" id="IPR025846">
    <property type="entry name" value="TBL_N"/>
</dbReference>
<dbReference type="AlphaFoldDB" id="A0A9Q0J1P1"/>
<organism evidence="11 12">
    <name type="scientific">Turnera subulata</name>
    <dbReference type="NCBI Taxonomy" id="218843"/>
    <lineage>
        <taxon>Eukaryota</taxon>
        <taxon>Viridiplantae</taxon>
        <taxon>Streptophyta</taxon>
        <taxon>Embryophyta</taxon>
        <taxon>Tracheophyta</taxon>
        <taxon>Spermatophyta</taxon>
        <taxon>Magnoliopsida</taxon>
        <taxon>eudicotyledons</taxon>
        <taxon>Gunneridae</taxon>
        <taxon>Pentapetalae</taxon>
        <taxon>rosids</taxon>
        <taxon>fabids</taxon>
        <taxon>Malpighiales</taxon>
        <taxon>Passifloraceae</taxon>
        <taxon>Turnera</taxon>
    </lineage>
</organism>
<protein>
    <recommendedName>
        <fullName evidence="13">Trichome birefringence-like N-terminal domain-containing protein</fullName>
    </recommendedName>
</protein>
<accession>A0A9Q0J1P1</accession>
<dbReference type="InterPro" id="IPR026057">
    <property type="entry name" value="TBL_C"/>
</dbReference>
<feature type="domain" description="Trichome birefringence-like C-terminal" evidence="9">
    <location>
        <begin position="91"/>
        <end position="353"/>
    </location>
</feature>
<feature type="chain" id="PRO_5040381875" description="Trichome birefringence-like N-terminal domain-containing protein" evidence="8">
    <location>
        <begin position="20"/>
        <end position="743"/>
    </location>
</feature>
<evidence type="ECO:0000256" key="7">
    <source>
        <dbReference type="SAM" id="MobiDB-lite"/>
    </source>
</evidence>
<keyword evidence="12" id="KW-1185">Reference proteome</keyword>
<evidence type="ECO:0000256" key="5">
    <source>
        <dbReference type="ARBA" id="ARBA00022989"/>
    </source>
</evidence>
<evidence type="ECO:0000256" key="2">
    <source>
        <dbReference type="ARBA" id="ARBA00007727"/>
    </source>
</evidence>
<feature type="region of interest" description="Disordered" evidence="7">
    <location>
        <begin position="342"/>
        <end position="386"/>
    </location>
</feature>
<keyword evidence="4" id="KW-0735">Signal-anchor</keyword>
<evidence type="ECO:0000256" key="6">
    <source>
        <dbReference type="ARBA" id="ARBA00023136"/>
    </source>
</evidence>
<feature type="domain" description="Trichome birefringence-like C-terminal" evidence="9">
    <location>
        <begin position="504"/>
        <end position="737"/>
    </location>
</feature>
<evidence type="ECO:0000259" key="9">
    <source>
        <dbReference type="Pfam" id="PF13839"/>
    </source>
</evidence>
<comment type="similarity">
    <text evidence="2">Belongs to the PC-esterase family. TBL subfamily.</text>
</comment>
<feature type="domain" description="Trichome birefringence-like N-terminal" evidence="10">
    <location>
        <begin position="443"/>
        <end position="497"/>
    </location>
</feature>